<dbReference type="Proteomes" id="UP000644756">
    <property type="component" value="Unassembled WGS sequence"/>
</dbReference>
<proteinExistence type="inferred from homology"/>
<evidence type="ECO:0000256" key="7">
    <source>
        <dbReference type="SAM" id="Phobius"/>
    </source>
</evidence>
<keyword evidence="11" id="KW-1185">Reference proteome</keyword>
<reference evidence="10" key="2">
    <citation type="submission" date="2020-09" db="EMBL/GenBank/DDBJ databases">
        <authorList>
            <person name="Sun Q."/>
            <person name="Zhou Y."/>
        </authorList>
    </citation>
    <scope>NUCLEOTIDE SEQUENCE</scope>
    <source>
        <strain evidence="10">CGMCC 1.12987</strain>
    </source>
</reference>
<keyword evidence="5 7" id="KW-1133">Transmembrane helix</keyword>
<accession>A0A917LG10</accession>
<evidence type="ECO:0000256" key="5">
    <source>
        <dbReference type="ARBA" id="ARBA00022989"/>
    </source>
</evidence>
<dbReference type="PANTHER" id="PTHR43840">
    <property type="entry name" value="MITOCHONDRIAL METAL TRANSPORTER 1-RELATED"/>
    <property type="match status" value="1"/>
</dbReference>
<dbReference type="InterPro" id="IPR050291">
    <property type="entry name" value="CDF_Transporter"/>
</dbReference>
<evidence type="ECO:0000256" key="2">
    <source>
        <dbReference type="ARBA" id="ARBA00008114"/>
    </source>
</evidence>
<dbReference type="GO" id="GO:0016020">
    <property type="term" value="C:membrane"/>
    <property type="evidence" value="ECO:0007669"/>
    <property type="project" value="UniProtKB-SubCell"/>
</dbReference>
<keyword evidence="6 7" id="KW-0472">Membrane</keyword>
<dbReference type="InterPro" id="IPR036837">
    <property type="entry name" value="Cation_efflux_CTD_sf"/>
</dbReference>
<dbReference type="EMBL" id="BMGR01000016">
    <property type="protein sequence ID" value="GGG19978.1"/>
    <property type="molecule type" value="Genomic_DNA"/>
</dbReference>
<dbReference type="Gene3D" id="1.20.1510.10">
    <property type="entry name" value="Cation efflux protein transmembrane domain"/>
    <property type="match status" value="1"/>
</dbReference>
<feature type="transmembrane region" description="Helical" evidence="7">
    <location>
        <begin position="116"/>
        <end position="134"/>
    </location>
</feature>
<organism evidence="10 11">
    <name type="scientific">Paenibacillus abyssi</name>
    <dbReference type="NCBI Taxonomy" id="1340531"/>
    <lineage>
        <taxon>Bacteria</taxon>
        <taxon>Bacillati</taxon>
        <taxon>Bacillota</taxon>
        <taxon>Bacilli</taxon>
        <taxon>Bacillales</taxon>
        <taxon>Paenibacillaceae</taxon>
        <taxon>Paenibacillus</taxon>
    </lineage>
</organism>
<evidence type="ECO:0000259" key="9">
    <source>
        <dbReference type="Pfam" id="PF16916"/>
    </source>
</evidence>
<name>A0A917LG10_9BACL</name>
<dbReference type="GO" id="GO:0008324">
    <property type="term" value="F:monoatomic cation transmembrane transporter activity"/>
    <property type="evidence" value="ECO:0007669"/>
    <property type="project" value="InterPro"/>
</dbReference>
<dbReference type="InterPro" id="IPR027469">
    <property type="entry name" value="Cation_efflux_TMD_sf"/>
</dbReference>
<dbReference type="Pfam" id="PF16916">
    <property type="entry name" value="ZT_dimer"/>
    <property type="match status" value="1"/>
</dbReference>
<protein>
    <submittedName>
        <fullName evidence="10">Cation transporter</fullName>
    </submittedName>
</protein>
<dbReference type="Pfam" id="PF01545">
    <property type="entry name" value="Cation_efflux"/>
    <property type="match status" value="1"/>
</dbReference>
<keyword evidence="3" id="KW-0813">Transport</keyword>
<dbReference type="PANTHER" id="PTHR43840:SF15">
    <property type="entry name" value="MITOCHONDRIAL METAL TRANSPORTER 1-RELATED"/>
    <property type="match status" value="1"/>
</dbReference>
<dbReference type="SUPFAM" id="SSF161111">
    <property type="entry name" value="Cation efflux protein transmembrane domain-like"/>
    <property type="match status" value="1"/>
</dbReference>
<evidence type="ECO:0000313" key="11">
    <source>
        <dbReference type="Proteomes" id="UP000644756"/>
    </source>
</evidence>
<dbReference type="InterPro" id="IPR058533">
    <property type="entry name" value="Cation_efflux_TM"/>
</dbReference>
<feature type="transmembrane region" description="Helical" evidence="7">
    <location>
        <begin position="141"/>
        <end position="160"/>
    </location>
</feature>
<evidence type="ECO:0000256" key="6">
    <source>
        <dbReference type="ARBA" id="ARBA00023136"/>
    </source>
</evidence>
<evidence type="ECO:0000256" key="4">
    <source>
        <dbReference type="ARBA" id="ARBA00022692"/>
    </source>
</evidence>
<dbReference type="Gene3D" id="3.30.70.1350">
    <property type="entry name" value="Cation efflux protein, cytoplasmic domain"/>
    <property type="match status" value="1"/>
</dbReference>
<dbReference type="AlphaFoldDB" id="A0A917LG10"/>
<feature type="transmembrane region" description="Helical" evidence="7">
    <location>
        <begin position="83"/>
        <end position="104"/>
    </location>
</feature>
<feature type="domain" description="Cation efflux protein cytoplasmic" evidence="9">
    <location>
        <begin position="203"/>
        <end position="280"/>
    </location>
</feature>
<feature type="domain" description="Cation efflux protein transmembrane" evidence="8">
    <location>
        <begin position="18"/>
        <end position="194"/>
    </location>
</feature>
<gene>
    <name evidence="10" type="ORF">GCM10010916_40960</name>
</gene>
<evidence type="ECO:0000259" key="8">
    <source>
        <dbReference type="Pfam" id="PF01545"/>
    </source>
</evidence>
<feature type="transmembrane region" description="Helical" evidence="7">
    <location>
        <begin position="166"/>
        <end position="190"/>
    </location>
</feature>
<comment type="caution">
    <text evidence="10">The sequence shown here is derived from an EMBL/GenBank/DDBJ whole genome shotgun (WGS) entry which is preliminary data.</text>
</comment>
<sequence length="302" mass="32720">MGTKQRYAEAESTAKTGMIANACLALIKGVTGGLTGSAALLADAVRSASEAAESFAAVSGLRRTNRQADHRSKPADQSRTGTVVQIFISVVLLLLGLEIAISAIRSVVTGITEAPQPFAALAVMIVFLVKEFLLPLKERGVDLYASILALIGTGGAYLGHLLSLSLLFYLDPAAAVVIAVIVVMSGYRLITRSVNPGRKLGLQEEDADELMEVIQRIEGVITVEELRAWEQGHYVVVDLRISVNPRISVLEGHEIAKRVKELLLKRFIHVTDVTISVDPYDPGYPYRSNHDPNQEHMPTLLQ</sequence>
<dbReference type="InterPro" id="IPR027470">
    <property type="entry name" value="Cation_efflux_CTD"/>
</dbReference>
<dbReference type="RefSeq" id="WP_188532941.1">
    <property type="nucleotide sequence ID" value="NZ_BMGR01000016.1"/>
</dbReference>
<reference evidence="10" key="1">
    <citation type="journal article" date="2014" name="Int. J. Syst. Evol. Microbiol.">
        <title>Complete genome sequence of Corynebacterium casei LMG S-19264T (=DSM 44701T), isolated from a smear-ripened cheese.</title>
        <authorList>
            <consortium name="US DOE Joint Genome Institute (JGI-PGF)"/>
            <person name="Walter F."/>
            <person name="Albersmeier A."/>
            <person name="Kalinowski J."/>
            <person name="Ruckert C."/>
        </authorList>
    </citation>
    <scope>NUCLEOTIDE SEQUENCE</scope>
    <source>
        <strain evidence="10">CGMCC 1.12987</strain>
    </source>
</reference>
<evidence type="ECO:0000256" key="1">
    <source>
        <dbReference type="ARBA" id="ARBA00004141"/>
    </source>
</evidence>
<evidence type="ECO:0000313" key="10">
    <source>
        <dbReference type="EMBL" id="GGG19978.1"/>
    </source>
</evidence>
<dbReference type="SUPFAM" id="SSF160240">
    <property type="entry name" value="Cation efflux protein cytoplasmic domain-like"/>
    <property type="match status" value="1"/>
</dbReference>
<evidence type="ECO:0000256" key="3">
    <source>
        <dbReference type="ARBA" id="ARBA00022448"/>
    </source>
</evidence>
<comment type="similarity">
    <text evidence="2">Belongs to the cation diffusion facilitator (CDF) transporter (TC 2.A.4) family.</text>
</comment>
<keyword evidence="4 7" id="KW-0812">Transmembrane</keyword>
<comment type="subcellular location">
    <subcellularLocation>
        <location evidence="1">Membrane</location>
        <topology evidence="1">Multi-pass membrane protein</topology>
    </subcellularLocation>
</comment>